<organism evidence="2 3">
    <name type="scientific">Canavalia gladiata</name>
    <name type="common">Sword bean</name>
    <name type="synonym">Dolichos gladiatus</name>
    <dbReference type="NCBI Taxonomy" id="3824"/>
    <lineage>
        <taxon>Eukaryota</taxon>
        <taxon>Viridiplantae</taxon>
        <taxon>Streptophyta</taxon>
        <taxon>Embryophyta</taxon>
        <taxon>Tracheophyta</taxon>
        <taxon>Spermatophyta</taxon>
        <taxon>Magnoliopsida</taxon>
        <taxon>eudicotyledons</taxon>
        <taxon>Gunneridae</taxon>
        <taxon>Pentapetalae</taxon>
        <taxon>rosids</taxon>
        <taxon>fabids</taxon>
        <taxon>Fabales</taxon>
        <taxon>Fabaceae</taxon>
        <taxon>Papilionoideae</taxon>
        <taxon>50 kb inversion clade</taxon>
        <taxon>NPAAA clade</taxon>
        <taxon>indigoferoid/millettioid clade</taxon>
        <taxon>Phaseoleae</taxon>
        <taxon>Canavalia</taxon>
    </lineage>
</organism>
<protein>
    <submittedName>
        <fullName evidence="2">Uncharacterized protein</fullName>
    </submittedName>
</protein>
<gene>
    <name evidence="2" type="ORF">VNO77_23423</name>
</gene>
<sequence>MMEKNKKQKHEAPPPELATKFKNRIAELNGPVIKFIMYKTLFISNLKRNNNHLSMSLSKFMYKFITEVDKENLEEREGAKGRPQGDSSLSKALGFGGKTLREYAIEKKGRPFLIPGEEILEDKEKDWGTRRLEVLCWGSWLRSSHERLPPELGSLIKKDGKHSKKD</sequence>
<evidence type="ECO:0000313" key="2">
    <source>
        <dbReference type="EMBL" id="KAK7329268.1"/>
    </source>
</evidence>
<reference evidence="2 3" key="1">
    <citation type="submission" date="2024-01" db="EMBL/GenBank/DDBJ databases">
        <title>The genomes of 5 underutilized Papilionoideae crops provide insights into root nodulation and disease resistanc.</title>
        <authorList>
            <person name="Jiang F."/>
        </authorList>
    </citation>
    <scope>NUCLEOTIDE SEQUENCE [LARGE SCALE GENOMIC DNA]</scope>
    <source>
        <strain evidence="2">LVBAO_FW01</strain>
        <tissue evidence="2">Leaves</tissue>
    </source>
</reference>
<dbReference type="Proteomes" id="UP001367508">
    <property type="component" value="Unassembled WGS sequence"/>
</dbReference>
<accession>A0AAN9QFC3</accession>
<comment type="caution">
    <text evidence="2">The sequence shown here is derived from an EMBL/GenBank/DDBJ whole genome shotgun (WGS) entry which is preliminary data.</text>
</comment>
<evidence type="ECO:0000313" key="3">
    <source>
        <dbReference type="Proteomes" id="UP001367508"/>
    </source>
</evidence>
<feature type="region of interest" description="Disordered" evidence="1">
    <location>
        <begin position="74"/>
        <end position="93"/>
    </location>
</feature>
<name>A0AAN9QFC3_CANGL</name>
<evidence type="ECO:0000256" key="1">
    <source>
        <dbReference type="SAM" id="MobiDB-lite"/>
    </source>
</evidence>
<proteinExistence type="predicted"/>
<keyword evidence="3" id="KW-1185">Reference proteome</keyword>
<dbReference type="AlphaFoldDB" id="A0AAN9QFC3"/>
<dbReference type="EMBL" id="JAYMYQ010000005">
    <property type="protein sequence ID" value="KAK7329268.1"/>
    <property type="molecule type" value="Genomic_DNA"/>
</dbReference>